<dbReference type="PANTHER" id="PTHR14969">
    <property type="entry name" value="SPHINGOSINE-1-PHOSPHATE PHOSPHOHYDROLASE"/>
    <property type="match status" value="1"/>
</dbReference>
<keyword evidence="2" id="KW-0472">Membrane</keyword>
<feature type="domain" description="Phosphatidic acid phosphatase type 2/haloperoxidase" evidence="3">
    <location>
        <begin position="118"/>
        <end position="233"/>
    </location>
</feature>
<feature type="transmembrane region" description="Helical" evidence="2">
    <location>
        <begin position="218"/>
        <end position="237"/>
    </location>
</feature>
<evidence type="ECO:0000256" key="2">
    <source>
        <dbReference type="SAM" id="Phobius"/>
    </source>
</evidence>
<dbReference type="EMBL" id="BAAAYK010000038">
    <property type="protein sequence ID" value="GAA3358330.1"/>
    <property type="molecule type" value="Genomic_DNA"/>
</dbReference>
<dbReference type="InterPro" id="IPR000326">
    <property type="entry name" value="PAP2/HPO"/>
</dbReference>
<evidence type="ECO:0000313" key="5">
    <source>
        <dbReference type="Proteomes" id="UP001500483"/>
    </source>
</evidence>
<feature type="transmembrane region" description="Helical" evidence="2">
    <location>
        <begin position="120"/>
        <end position="142"/>
    </location>
</feature>
<dbReference type="SMART" id="SM00014">
    <property type="entry name" value="acidPPc"/>
    <property type="match status" value="1"/>
</dbReference>
<reference evidence="5" key="1">
    <citation type="journal article" date="2019" name="Int. J. Syst. Evol. Microbiol.">
        <title>The Global Catalogue of Microorganisms (GCM) 10K type strain sequencing project: providing services to taxonomists for standard genome sequencing and annotation.</title>
        <authorList>
            <consortium name="The Broad Institute Genomics Platform"/>
            <consortium name="The Broad Institute Genome Sequencing Center for Infectious Disease"/>
            <person name="Wu L."/>
            <person name="Ma J."/>
        </authorList>
    </citation>
    <scope>NUCLEOTIDE SEQUENCE [LARGE SCALE GENOMIC DNA]</scope>
    <source>
        <strain evidence="5">JCM 9687</strain>
    </source>
</reference>
<comment type="caution">
    <text evidence="4">The sequence shown here is derived from an EMBL/GenBank/DDBJ whole genome shotgun (WGS) entry which is preliminary data.</text>
</comment>
<organism evidence="4 5">
    <name type="scientific">Saccharopolyspora gregorii</name>
    <dbReference type="NCBI Taxonomy" id="33914"/>
    <lineage>
        <taxon>Bacteria</taxon>
        <taxon>Bacillati</taxon>
        <taxon>Actinomycetota</taxon>
        <taxon>Actinomycetes</taxon>
        <taxon>Pseudonocardiales</taxon>
        <taxon>Pseudonocardiaceae</taxon>
        <taxon>Saccharopolyspora</taxon>
    </lineage>
</organism>
<proteinExistence type="predicted"/>
<feature type="transmembrane region" description="Helical" evidence="2">
    <location>
        <begin position="96"/>
        <end position="113"/>
    </location>
</feature>
<protein>
    <submittedName>
        <fullName evidence="4">Phosphatase PAP2 family protein</fullName>
    </submittedName>
</protein>
<evidence type="ECO:0000259" key="3">
    <source>
        <dbReference type="SMART" id="SM00014"/>
    </source>
</evidence>
<name>A0ABP6RQ16_9PSEU</name>
<dbReference type="Pfam" id="PF01569">
    <property type="entry name" value="PAP2"/>
    <property type="match status" value="1"/>
</dbReference>
<sequence>MAAASRPDTEDQDERDEPPARHAGVRDLIAAYPWLPIPVGLLLSAFGVWCFAGLAEQVYQGGPVLRVDEHLLRVSLGLRSGLLVGALSVLTWLGDVLVVLPVSLAIGVLIGLTRKRWGPLVLLAASSAGTGLAVYLFKIMIARPRPQVVDALVVEDGFGFPSGHSAHAAALYLMLGAFGLRLLRSRWARGAVFAGAVLAVVITGFSRVVLGVHSPTDVLAGWALGASWTVLLLSLWLSGEHLPRLIDALVARKRPR</sequence>
<keyword evidence="5" id="KW-1185">Reference proteome</keyword>
<keyword evidence="2" id="KW-0812">Transmembrane</keyword>
<dbReference type="InterPro" id="IPR036938">
    <property type="entry name" value="PAP2/HPO_sf"/>
</dbReference>
<dbReference type="CDD" id="cd03392">
    <property type="entry name" value="PAP2_like_2"/>
    <property type="match status" value="1"/>
</dbReference>
<feature type="region of interest" description="Disordered" evidence="1">
    <location>
        <begin position="1"/>
        <end position="21"/>
    </location>
</feature>
<evidence type="ECO:0000256" key="1">
    <source>
        <dbReference type="SAM" id="MobiDB-lite"/>
    </source>
</evidence>
<dbReference type="PANTHER" id="PTHR14969:SF13">
    <property type="entry name" value="AT30094P"/>
    <property type="match status" value="1"/>
</dbReference>
<feature type="transmembrane region" description="Helical" evidence="2">
    <location>
        <begin position="190"/>
        <end position="212"/>
    </location>
</feature>
<gene>
    <name evidence="4" type="ORF">GCM10020366_29980</name>
</gene>
<dbReference type="Proteomes" id="UP001500483">
    <property type="component" value="Unassembled WGS sequence"/>
</dbReference>
<dbReference type="SUPFAM" id="SSF48317">
    <property type="entry name" value="Acid phosphatase/Vanadium-dependent haloperoxidase"/>
    <property type="match status" value="1"/>
</dbReference>
<feature type="transmembrane region" description="Helical" evidence="2">
    <location>
        <begin position="37"/>
        <end position="59"/>
    </location>
</feature>
<feature type="transmembrane region" description="Helical" evidence="2">
    <location>
        <begin position="162"/>
        <end position="183"/>
    </location>
</feature>
<dbReference type="Gene3D" id="1.20.144.10">
    <property type="entry name" value="Phosphatidic acid phosphatase type 2/haloperoxidase"/>
    <property type="match status" value="1"/>
</dbReference>
<accession>A0ABP6RQ16</accession>
<keyword evidence="2" id="KW-1133">Transmembrane helix</keyword>
<evidence type="ECO:0000313" key="4">
    <source>
        <dbReference type="EMBL" id="GAA3358330.1"/>
    </source>
</evidence>
<dbReference type="RefSeq" id="WP_344927192.1">
    <property type="nucleotide sequence ID" value="NZ_BAAAYK010000038.1"/>
</dbReference>